<dbReference type="Gene3D" id="1.10.510.10">
    <property type="entry name" value="Transferase(Phosphotransferase) domain 1"/>
    <property type="match status" value="1"/>
</dbReference>
<dbReference type="GO" id="GO:0051010">
    <property type="term" value="F:microtubule plus-end binding"/>
    <property type="evidence" value="ECO:0007669"/>
    <property type="project" value="UniProtKB-ARBA"/>
</dbReference>
<dbReference type="SUPFAM" id="SSF47576">
    <property type="entry name" value="Calponin-homology domain, CH-domain"/>
    <property type="match status" value="1"/>
</dbReference>
<dbReference type="EMBL" id="BLAL01000261">
    <property type="protein sequence ID" value="GES97841.1"/>
    <property type="molecule type" value="Genomic_DNA"/>
</dbReference>
<keyword evidence="3" id="KW-0963">Cytoplasm</keyword>
<evidence type="ECO:0000256" key="4">
    <source>
        <dbReference type="ARBA" id="ARBA00022527"/>
    </source>
</evidence>
<feature type="region of interest" description="Disordered" evidence="14">
    <location>
        <begin position="636"/>
        <end position="669"/>
    </location>
</feature>
<keyword evidence="9 13" id="KW-0067">ATP-binding</keyword>
<dbReference type="InterPro" id="IPR017441">
    <property type="entry name" value="Protein_kinase_ATP_BS"/>
</dbReference>
<dbReference type="PROSITE" id="PS00108">
    <property type="entry name" value="PROTEIN_KINASE_ST"/>
    <property type="match status" value="1"/>
</dbReference>
<evidence type="ECO:0000259" key="16">
    <source>
        <dbReference type="PROSITE" id="PS51230"/>
    </source>
</evidence>
<evidence type="ECO:0000256" key="14">
    <source>
        <dbReference type="SAM" id="MobiDB-lite"/>
    </source>
</evidence>
<protein>
    <submittedName>
        <fullName evidence="17">Pkinase-domain-containing protein</fullName>
    </submittedName>
</protein>
<keyword evidence="5" id="KW-0132">Cell division</keyword>
<keyword evidence="17" id="KW-0418">Kinase</keyword>
<dbReference type="Proteomes" id="UP000615446">
    <property type="component" value="Unassembled WGS sequence"/>
</dbReference>
<dbReference type="Gene3D" id="3.30.200.20">
    <property type="entry name" value="Phosphorylase Kinase, domain 1"/>
    <property type="match status" value="1"/>
</dbReference>
<dbReference type="Gene3D" id="1.20.5.1430">
    <property type="match status" value="1"/>
</dbReference>
<evidence type="ECO:0000256" key="7">
    <source>
        <dbReference type="ARBA" id="ARBA00022741"/>
    </source>
</evidence>
<evidence type="ECO:0000256" key="5">
    <source>
        <dbReference type="ARBA" id="ARBA00022618"/>
    </source>
</evidence>
<feature type="region of interest" description="Disordered" evidence="14">
    <location>
        <begin position="1007"/>
        <end position="1041"/>
    </location>
</feature>
<evidence type="ECO:0000256" key="2">
    <source>
        <dbReference type="ARBA" id="ARBA00010729"/>
    </source>
</evidence>
<evidence type="ECO:0000256" key="3">
    <source>
        <dbReference type="ARBA" id="ARBA00022490"/>
    </source>
</evidence>
<evidence type="ECO:0000313" key="17">
    <source>
        <dbReference type="EMBL" id="GES97841.1"/>
    </source>
</evidence>
<dbReference type="InterPro" id="IPR008271">
    <property type="entry name" value="Ser/Thr_kinase_AS"/>
</dbReference>
<dbReference type="InterPro" id="IPR036133">
    <property type="entry name" value="EB1_C_sf"/>
</dbReference>
<dbReference type="SUPFAM" id="SSF56112">
    <property type="entry name" value="Protein kinase-like (PK-like)"/>
    <property type="match status" value="1"/>
</dbReference>
<keyword evidence="8" id="KW-0498">Mitosis</keyword>
<dbReference type="PROSITE" id="PS00107">
    <property type="entry name" value="PROTEIN_KINASE_ATP"/>
    <property type="match status" value="1"/>
</dbReference>
<gene>
    <name evidence="17" type="ORF">RCL2_002441100</name>
</gene>
<feature type="region of interest" description="Disordered" evidence="14">
    <location>
        <begin position="782"/>
        <end position="808"/>
    </location>
</feature>
<dbReference type="GO" id="GO:0004674">
    <property type="term" value="F:protein serine/threonine kinase activity"/>
    <property type="evidence" value="ECO:0007669"/>
    <property type="project" value="UniProtKB-KW"/>
</dbReference>
<organism evidence="17 18">
    <name type="scientific">Rhizophagus clarus</name>
    <dbReference type="NCBI Taxonomy" id="94130"/>
    <lineage>
        <taxon>Eukaryota</taxon>
        <taxon>Fungi</taxon>
        <taxon>Fungi incertae sedis</taxon>
        <taxon>Mucoromycota</taxon>
        <taxon>Glomeromycotina</taxon>
        <taxon>Glomeromycetes</taxon>
        <taxon>Glomerales</taxon>
        <taxon>Glomeraceae</taxon>
        <taxon>Rhizophagus</taxon>
    </lineage>
</organism>
<evidence type="ECO:0000256" key="11">
    <source>
        <dbReference type="ARBA" id="ARBA00023306"/>
    </source>
</evidence>
<keyword evidence="11" id="KW-0131">Cell cycle</keyword>
<feature type="domain" description="EB1 C-terminal" evidence="16">
    <location>
        <begin position="1041"/>
        <end position="1113"/>
    </location>
</feature>
<evidence type="ECO:0000256" key="8">
    <source>
        <dbReference type="ARBA" id="ARBA00022776"/>
    </source>
</evidence>
<dbReference type="GO" id="GO:0005524">
    <property type="term" value="F:ATP binding"/>
    <property type="evidence" value="ECO:0007669"/>
    <property type="project" value="UniProtKB-UniRule"/>
</dbReference>
<dbReference type="Gene3D" id="1.10.418.10">
    <property type="entry name" value="Calponin-like domain"/>
    <property type="match status" value="1"/>
</dbReference>
<dbReference type="GO" id="GO:0035372">
    <property type="term" value="P:protein localization to microtubule"/>
    <property type="evidence" value="ECO:0007669"/>
    <property type="project" value="UniProtKB-ARBA"/>
</dbReference>
<reference evidence="17" key="1">
    <citation type="submission" date="2019-10" db="EMBL/GenBank/DDBJ databases">
        <title>Conservation and host-specific expression of non-tandemly repeated heterogenous ribosome RNA gene in arbuscular mycorrhizal fungi.</title>
        <authorList>
            <person name="Maeda T."/>
            <person name="Kobayashi Y."/>
            <person name="Nakagawa T."/>
            <person name="Ezawa T."/>
            <person name="Yamaguchi K."/>
            <person name="Bino T."/>
            <person name="Nishimoto Y."/>
            <person name="Shigenobu S."/>
            <person name="Kawaguchi M."/>
        </authorList>
    </citation>
    <scope>NUCLEOTIDE SEQUENCE</scope>
    <source>
        <strain evidence="17">HR1</strain>
    </source>
</reference>
<dbReference type="FunFam" id="1.20.5.1430:FF:000005">
    <property type="entry name" value="Eb1, isoform E"/>
    <property type="match status" value="1"/>
</dbReference>
<dbReference type="InterPro" id="IPR011009">
    <property type="entry name" value="Kinase-like_dom_sf"/>
</dbReference>
<feature type="domain" description="Protein kinase" evidence="15">
    <location>
        <begin position="4"/>
        <end position="330"/>
    </location>
</feature>
<feature type="region of interest" description="Disordered" evidence="14">
    <location>
        <begin position="1109"/>
        <end position="1129"/>
    </location>
</feature>
<keyword evidence="10" id="KW-0206">Cytoskeleton</keyword>
<evidence type="ECO:0000259" key="15">
    <source>
        <dbReference type="PROSITE" id="PS50011"/>
    </source>
</evidence>
<dbReference type="InterPro" id="IPR050117">
    <property type="entry name" value="MAPK"/>
</dbReference>
<comment type="subcellular location">
    <subcellularLocation>
        <location evidence="1">Cytoplasm</location>
        <location evidence="1">Cytoskeleton</location>
    </subcellularLocation>
</comment>
<feature type="compositionally biased region" description="Low complexity" evidence="14">
    <location>
        <begin position="1112"/>
        <end position="1121"/>
    </location>
</feature>
<dbReference type="AlphaFoldDB" id="A0A8H3M4V9"/>
<evidence type="ECO:0000256" key="13">
    <source>
        <dbReference type="PROSITE-ProRule" id="PRU10141"/>
    </source>
</evidence>
<dbReference type="GO" id="GO:0051301">
    <property type="term" value="P:cell division"/>
    <property type="evidence" value="ECO:0007669"/>
    <property type="project" value="UniProtKB-KW"/>
</dbReference>
<keyword evidence="6 12" id="KW-0493">Microtubule</keyword>
<dbReference type="InterPro" id="IPR000719">
    <property type="entry name" value="Prot_kinase_dom"/>
</dbReference>
<dbReference type="PROSITE" id="PS51230">
    <property type="entry name" value="EB1_C"/>
    <property type="match status" value="1"/>
</dbReference>
<feature type="binding site" evidence="13">
    <location>
        <position position="33"/>
    </location>
    <ligand>
        <name>ATP</name>
        <dbReference type="ChEBI" id="CHEBI:30616"/>
    </ligand>
</feature>
<dbReference type="OrthoDB" id="2158884at2759"/>
<dbReference type="CDD" id="cd07830">
    <property type="entry name" value="STKc_MAK_like"/>
    <property type="match status" value="1"/>
</dbReference>
<keyword evidence="4" id="KW-0723">Serine/threonine-protein kinase</keyword>
<dbReference type="SMART" id="SM00220">
    <property type="entry name" value="S_TKc"/>
    <property type="match status" value="1"/>
</dbReference>
<dbReference type="GO" id="GO:0030473">
    <property type="term" value="P:nuclear migration along microtubule"/>
    <property type="evidence" value="ECO:0007669"/>
    <property type="project" value="UniProtKB-ARBA"/>
</dbReference>
<comment type="similarity">
    <text evidence="2">Belongs to the MAPRE family.</text>
</comment>
<keyword evidence="17" id="KW-0808">Transferase</keyword>
<feature type="compositionally biased region" description="Gly residues" evidence="14">
    <location>
        <begin position="1007"/>
        <end position="1016"/>
    </location>
</feature>
<dbReference type="Pfam" id="PF00069">
    <property type="entry name" value="Pkinase"/>
    <property type="match status" value="1"/>
</dbReference>
<keyword evidence="7 13" id="KW-0547">Nucleotide-binding</keyword>
<evidence type="ECO:0000256" key="9">
    <source>
        <dbReference type="ARBA" id="ARBA00022840"/>
    </source>
</evidence>
<evidence type="ECO:0000256" key="1">
    <source>
        <dbReference type="ARBA" id="ARBA00004245"/>
    </source>
</evidence>
<dbReference type="GO" id="GO:0035371">
    <property type="term" value="C:microtubule plus-end"/>
    <property type="evidence" value="ECO:0007669"/>
    <property type="project" value="UniProtKB-ARBA"/>
</dbReference>
<dbReference type="GO" id="GO:0072686">
    <property type="term" value="C:mitotic spindle"/>
    <property type="evidence" value="ECO:0007669"/>
    <property type="project" value="UniProtKB-ARBA"/>
</dbReference>
<dbReference type="InterPro" id="IPR036872">
    <property type="entry name" value="CH_dom_sf"/>
</dbReference>
<comment type="caution">
    <text evidence="17">The sequence shown here is derived from an EMBL/GenBank/DDBJ whole genome shotgun (WGS) entry which is preliminary data.</text>
</comment>
<evidence type="ECO:0000256" key="12">
    <source>
        <dbReference type="PROSITE-ProRule" id="PRU00576"/>
    </source>
</evidence>
<evidence type="ECO:0000256" key="6">
    <source>
        <dbReference type="ARBA" id="ARBA00022701"/>
    </source>
</evidence>
<dbReference type="InterPro" id="IPR004953">
    <property type="entry name" value="EB1_C"/>
</dbReference>
<name>A0A8H3M4V9_9GLOM</name>
<feature type="region of interest" description="Disordered" evidence="14">
    <location>
        <begin position="838"/>
        <end position="864"/>
    </location>
</feature>
<dbReference type="PROSITE" id="PS50011">
    <property type="entry name" value="PROTEIN_KINASE_DOM"/>
    <property type="match status" value="1"/>
</dbReference>
<dbReference type="PANTHER" id="PTHR24055">
    <property type="entry name" value="MITOGEN-ACTIVATED PROTEIN KINASE"/>
    <property type="match status" value="1"/>
</dbReference>
<proteinExistence type="inferred from homology"/>
<dbReference type="Pfam" id="PF03271">
    <property type="entry name" value="EB1"/>
    <property type="match status" value="1"/>
</dbReference>
<sequence>MDDYLTLNELGNGSFGTVVQAKHSQTGQVVAIKRMKKKFSSWDKVCELREFKALRTLPSHPSIISLLEAFLVPQTRELYFVFEYMEGNLYQLIKDRRGKKLNESNVKSIIFQILEGLYFIHSYGIFHRDMKPENILISTQKKKTCEYDVDNNSNTKNNCSGEINDEFEYIVKVGDFGLAREIKSKPPYTDYVSTRWYRAPEVLLRSNSYSSPIDLWAVGTILAELFTLNPLFPGYSEIDQLYTISKVLGSPNVKSELAVQVDGIGGGEWKEGVKLAKTMGFSFPQTPPQPLSNMFSQSTPRYFLEFLSHLLRYDPKQRLTALDALKHPYFTESNLIFTPINELEEINLNKRMEKKRKNDNFLFRKGNISPGDKKNNNRYVWTKVTDGQNKDIVELFNSGTASNLRPLDIEAANSIRREEFVLPTIKAISPLRTSQDNFGDKMEFIEQSIIKSHLIREHGTIIEEYEHEDISSISRPHTAHCNGHVEQSFGRKSIIESAKPIPISRGRQGHGFNGDISLRHKSNLSRSFQFPPVHKRDRSNVTSEIDQMIKEIERMNQGIDSSKSDCISPISPKAVDLRRYQLPDDVMKFFGAMDDSSPVLRRSCSSRSRDFMKVHRRYSSVSATQEMSPTSLTFDFQHQKKPSVASSQDHSRNDSGFSTNSTNNTSLENEKEITSYATKVYGQHLKTWQQICQENEISSHDSPLDDDSFGKMINDSFKSPVIPEFRVSDISSNDISQYKQESPTSASNSFFSNLKAAVKSHAVSPTKRYGIFSSNHESTSTSITQQSTLKLQPRIQRSKSNSSAKETKKIKSALTKKRSFIFDATSSANSLFSLKDDNTMKGSSSESKRANLVRGTGGEKKDKKLSSSPGLFATLGAKFPGGKGGGFGAIYIIYIESSYNHDYTKVEQCGTGAAHCQIIDSIFGDVQMQKVKFNAKHEYEYVANFKVLQAAFDKHKVDKIIPIERLTKCKFQDNLEFLQWMKKYWDTYYPGGPYDAQARRSGGGAGVVKSVSGGGATRTMPKRTAASTAAGRMPSTGLHHDTNQSASMVIELNKQVDELKVTVDGLEKERDFYFGKLRDIEILVQQQIDVEPENQLLKEIQTILYSTEDGFEVPPEGPVEGEAYDEETF</sequence>
<evidence type="ECO:0000313" key="18">
    <source>
        <dbReference type="Proteomes" id="UP000615446"/>
    </source>
</evidence>
<dbReference type="SUPFAM" id="SSF140612">
    <property type="entry name" value="EB1 dimerisation domain-like"/>
    <property type="match status" value="1"/>
</dbReference>
<evidence type="ECO:0000256" key="10">
    <source>
        <dbReference type="ARBA" id="ARBA00023212"/>
    </source>
</evidence>
<dbReference type="FunFam" id="1.10.418.10:FF:000028">
    <property type="entry name" value="RP/EB family microtubule-associated protein"/>
    <property type="match status" value="1"/>
</dbReference>
<accession>A0A8H3M4V9</accession>